<feature type="compositionally biased region" description="Polar residues" evidence="1">
    <location>
        <begin position="314"/>
        <end position="337"/>
    </location>
</feature>
<reference evidence="2 3" key="1">
    <citation type="submission" date="2018-06" db="EMBL/GenBank/DDBJ databases">
        <authorList>
            <consortium name="Pathogen Informatics"/>
            <person name="Doyle S."/>
        </authorList>
    </citation>
    <scope>NUCLEOTIDE SEQUENCE [LARGE SCALE GENOMIC DNA]</scope>
    <source>
        <strain evidence="2 3">NCTC11535</strain>
    </source>
</reference>
<name>A0ABY1VPX2_9ACTO</name>
<accession>A0ABY1VPX2</accession>
<dbReference type="EMBL" id="UAPQ01000007">
    <property type="protein sequence ID" value="SPT53487.1"/>
    <property type="molecule type" value="Genomic_DNA"/>
</dbReference>
<evidence type="ECO:0008006" key="4">
    <source>
        <dbReference type="Google" id="ProtNLM"/>
    </source>
</evidence>
<keyword evidence="3" id="KW-1185">Reference proteome</keyword>
<sequence>MDHKPPRPRAISRLHLDLRNPRLGRHDAETEEQARARLLDMFGDKIVVLAKSVAEHGLSPAESWIVVKEGGRYVVLEGNRRLVACYLLQHPDKAPASLAGRFKSIRDAASIDVDAIKPSCVELERRADARYWIQLRHHGAGDGEGTASWGPEMVYLDQVNNGGARVEWNEFWYWLEEAYDGAPSLATLIDRARREQYTLMGRVYNWGLKQHLKATLGPDGRIRTDVDPSRIRPFIEALVEGMLRKPSKSSQEPDKKDVFSSRTLNTQASAESLLTDLWERTIGDNDVFKPPAPPSGPGPVPSGTPDTDDDVEKTQPTPADSNGGQRPGSGKSSTPSNKPRKSETHLYHGVPSKNMPDRVRDLLRECASIEIKTHPETASVMARVVVELAVDALIHHRDLQPKNGTRLYDKIAAVLRHLDPKLDAKTPERPELSGTWAAVRTDQADGHLLRDLNDCVHSYRFTAATEIAERANRLFPPLLNAINDDLGKPDAPAVATDKENRQA</sequence>
<proteinExistence type="predicted"/>
<feature type="region of interest" description="Disordered" evidence="1">
    <location>
        <begin position="243"/>
        <end position="263"/>
    </location>
</feature>
<comment type="caution">
    <text evidence="2">The sequence shown here is derived from an EMBL/GenBank/DDBJ whole genome shotgun (WGS) entry which is preliminary data.</text>
</comment>
<feature type="compositionally biased region" description="Pro residues" evidence="1">
    <location>
        <begin position="290"/>
        <end position="302"/>
    </location>
</feature>
<feature type="region of interest" description="Disordered" evidence="1">
    <location>
        <begin position="283"/>
        <end position="356"/>
    </location>
</feature>
<evidence type="ECO:0000313" key="2">
    <source>
        <dbReference type="EMBL" id="SPT53487.1"/>
    </source>
</evidence>
<gene>
    <name evidence="2" type="ORF">NCTC11535_01151</name>
</gene>
<dbReference type="Proteomes" id="UP000250006">
    <property type="component" value="Unassembled WGS sequence"/>
</dbReference>
<organism evidence="2 3">
    <name type="scientific">Actinomyces bovis</name>
    <dbReference type="NCBI Taxonomy" id="1658"/>
    <lineage>
        <taxon>Bacteria</taxon>
        <taxon>Bacillati</taxon>
        <taxon>Actinomycetota</taxon>
        <taxon>Actinomycetes</taxon>
        <taxon>Actinomycetales</taxon>
        <taxon>Actinomycetaceae</taxon>
        <taxon>Actinomyces</taxon>
    </lineage>
</organism>
<protein>
    <recommendedName>
        <fullName evidence="4">ParB/Sulfiredoxin domain-containing protein</fullName>
    </recommendedName>
</protein>
<evidence type="ECO:0000313" key="3">
    <source>
        <dbReference type="Proteomes" id="UP000250006"/>
    </source>
</evidence>
<evidence type="ECO:0000256" key="1">
    <source>
        <dbReference type="SAM" id="MobiDB-lite"/>
    </source>
</evidence>
<dbReference type="RefSeq" id="WP_111836452.1">
    <property type="nucleotide sequence ID" value="NZ_UAPQ01000007.1"/>
</dbReference>